<dbReference type="GO" id="GO:0140284">
    <property type="term" value="C:endoplasmic reticulum-endosome membrane contact site"/>
    <property type="evidence" value="ECO:0007669"/>
    <property type="project" value="TreeGrafter"/>
</dbReference>
<organism evidence="2 3">
    <name type="scientific">Leptotrombidium deliense</name>
    <dbReference type="NCBI Taxonomy" id="299467"/>
    <lineage>
        <taxon>Eukaryota</taxon>
        <taxon>Metazoa</taxon>
        <taxon>Ecdysozoa</taxon>
        <taxon>Arthropoda</taxon>
        <taxon>Chelicerata</taxon>
        <taxon>Arachnida</taxon>
        <taxon>Acari</taxon>
        <taxon>Acariformes</taxon>
        <taxon>Trombidiformes</taxon>
        <taxon>Prostigmata</taxon>
        <taxon>Anystina</taxon>
        <taxon>Parasitengona</taxon>
        <taxon>Trombiculoidea</taxon>
        <taxon>Trombiculidae</taxon>
        <taxon>Leptotrombidium</taxon>
    </lineage>
</organism>
<dbReference type="OrthoDB" id="75724at2759"/>
<reference evidence="2 3" key="1">
    <citation type="journal article" date="2018" name="Gigascience">
        <title>Genomes of trombidid mites reveal novel predicted allergens and laterally-transferred genes associated with secondary metabolism.</title>
        <authorList>
            <person name="Dong X."/>
            <person name="Chaisiri K."/>
            <person name="Xia D."/>
            <person name="Armstrong S.D."/>
            <person name="Fang Y."/>
            <person name="Donnelly M.J."/>
            <person name="Kadowaki T."/>
            <person name="McGarry J.W."/>
            <person name="Darby A.C."/>
            <person name="Makepeace B.L."/>
        </authorList>
    </citation>
    <scope>NUCLEOTIDE SEQUENCE [LARGE SCALE GENOMIC DNA]</scope>
    <source>
        <strain evidence="2">UoL-UT</strain>
    </source>
</reference>
<dbReference type="Gene3D" id="3.40.525.10">
    <property type="entry name" value="CRAL-TRIO lipid binding domain"/>
    <property type="match status" value="1"/>
</dbReference>
<accession>A0A443SBX1</accession>
<gene>
    <name evidence="2" type="ORF">B4U80_08146</name>
</gene>
<dbReference type="InterPro" id="IPR053012">
    <property type="entry name" value="ER-organelle_contact"/>
</dbReference>
<dbReference type="EMBL" id="NCKV01004280">
    <property type="protein sequence ID" value="RWS24905.1"/>
    <property type="molecule type" value="Genomic_DNA"/>
</dbReference>
<feature type="domain" description="CRAL-TRIO" evidence="1">
    <location>
        <begin position="77"/>
        <end position="240"/>
    </location>
</feature>
<dbReference type="VEuPathDB" id="VectorBase:LDEU007136"/>
<keyword evidence="3" id="KW-1185">Reference proteome</keyword>
<dbReference type="PANTHER" id="PTHR46384:SF1">
    <property type="entry name" value="MOTILE SPERM DOMAIN-CONTAINING PROTEIN 2"/>
    <property type="match status" value="1"/>
</dbReference>
<dbReference type="STRING" id="299467.A0A443SBX1"/>
<dbReference type="AlphaFoldDB" id="A0A443SBX1"/>
<proteinExistence type="predicted"/>
<dbReference type="PANTHER" id="PTHR46384">
    <property type="entry name" value="MOTILE SPERM DOMAIN-CONTAINING PROTEIN 2"/>
    <property type="match status" value="1"/>
</dbReference>
<dbReference type="GO" id="GO:0012505">
    <property type="term" value="C:endomembrane system"/>
    <property type="evidence" value="ECO:0007669"/>
    <property type="project" value="TreeGrafter"/>
</dbReference>
<dbReference type="InterPro" id="IPR036273">
    <property type="entry name" value="CRAL/TRIO_N_dom_sf"/>
</dbReference>
<dbReference type="Proteomes" id="UP000288716">
    <property type="component" value="Unassembled WGS sequence"/>
</dbReference>
<dbReference type="SUPFAM" id="SSF46938">
    <property type="entry name" value="CRAL/TRIO N-terminal domain"/>
    <property type="match status" value="1"/>
</dbReference>
<protein>
    <submittedName>
        <fullName evidence="2">Motile sperm domain-containing protein 2-like protein</fullName>
    </submittedName>
</protein>
<evidence type="ECO:0000313" key="3">
    <source>
        <dbReference type="Proteomes" id="UP000288716"/>
    </source>
</evidence>
<dbReference type="SMART" id="SM00516">
    <property type="entry name" value="SEC14"/>
    <property type="match status" value="1"/>
</dbReference>
<comment type="caution">
    <text evidence="2">The sequence shown here is derived from an EMBL/GenBank/DDBJ whole genome shotgun (WGS) entry which is preliminary data.</text>
</comment>
<dbReference type="SUPFAM" id="SSF52087">
    <property type="entry name" value="CRAL/TRIO domain"/>
    <property type="match status" value="1"/>
</dbReference>
<name>A0A443SBX1_9ACAR</name>
<dbReference type="CDD" id="cd00170">
    <property type="entry name" value="SEC14"/>
    <property type="match status" value="1"/>
</dbReference>
<dbReference type="InterPro" id="IPR001251">
    <property type="entry name" value="CRAL-TRIO_dom"/>
</dbReference>
<evidence type="ECO:0000313" key="2">
    <source>
        <dbReference type="EMBL" id="RWS24905.1"/>
    </source>
</evidence>
<dbReference type="Pfam" id="PF00650">
    <property type="entry name" value="CRAL_TRIO"/>
    <property type="match status" value="1"/>
</dbReference>
<dbReference type="InterPro" id="IPR036865">
    <property type="entry name" value="CRAL-TRIO_dom_sf"/>
</dbReference>
<sequence length="276" mass="32862">MGLKNFGFIDDKFVVSARNKFLQQYTKEIENIYSEDIEKVLNDDWFLKRYLILAYKDEEKAVNYLITCLKWRKEMSLRTKPDNYFPEDFYKLAGLFLYEKDKQGMPTLYIRVQLLKKIPEVMPALKRYFLHYIYKLDEEANGNGYTMIADFTNCGYSAYEHLDLLRFTINSLHHYFPAGIDYVIVYNFPWVLKAFWNVVKYWIPPKRREIIKYTDEKTITDYISKENLPDFLGGTCKRPYKAVPEGCPTSREFGIKELGLSEESVVKIIDLYKPYL</sequence>
<evidence type="ECO:0000259" key="1">
    <source>
        <dbReference type="PROSITE" id="PS50191"/>
    </source>
</evidence>
<dbReference type="PROSITE" id="PS50191">
    <property type="entry name" value="CRAL_TRIO"/>
    <property type="match status" value="1"/>
</dbReference>